<accession>A0ABP9N2I5</accession>
<proteinExistence type="inferred from homology"/>
<feature type="transmembrane region" description="Helical" evidence="11">
    <location>
        <begin position="377"/>
        <end position="398"/>
    </location>
</feature>
<evidence type="ECO:0000256" key="3">
    <source>
        <dbReference type="ARBA" id="ARBA00016947"/>
    </source>
</evidence>
<evidence type="ECO:0000256" key="2">
    <source>
        <dbReference type="ARBA" id="ARBA00011650"/>
    </source>
</evidence>
<feature type="transmembrane region" description="Helical" evidence="11">
    <location>
        <begin position="31"/>
        <end position="58"/>
    </location>
</feature>
<evidence type="ECO:0000313" key="14">
    <source>
        <dbReference type="Proteomes" id="UP001500171"/>
    </source>
</evidence>
<dbReference type="Pfam" id="PF00528">
    <property type="entry name" value="BPD_transp_1"/>
    <property type="match status" value="1"/>
</dbReference>
<dbReference type="PANTHER" id="PTHR30183">
    <property type="entry name" value="MOLYBDENUM TRANSPORT SYSTEM PERMEASE PROTEIN MODB"/>
    <property type="match status" value="1"/>
</dbReference>
<dbReference type="EMBL" id="BAABHY010000001">
    <property type="protein sequence ID" value="GAA5107852.1"/>
    <property type="molecule type" value="Genomic_DNA"/>
</dbReference>
<evidence type="ECO:0000256" key="6">
    <source>
        <dbReference type="ARBA" id="ARBA00022519"/>
    </source>
</evidence>
<dbReference type="PANTHER" id="PTHR30183:SF9">
    <property type="entry name" value="THIAMINE TRANSPORT SYSTEM PERMEASE PROTEIN THIP"/>
    <property type="match status" value="1"/>
</dbReference>
<feature type="transmembrane region" description="Helical" evidence="11">
    <location>
        <begin position="70"/>
        <end position="94"/>
    </location>
</feature>
<protein>
    <recommendedName>
        <fullName evidence="3">Thiamine transport system permease protein ThiP</fullName>
    </recommendedName>
</protein>
<dbReference type="InterPro" id="IPR035906">
    <property type="entry name" value="MetI-like_sf"/>
</dbReference>
<evidence type="ECO:0000259" key="12">
    <source>
        <dbReference type="PROSITE" id="PS50928"/>
    </source>
</evidence>
<evidence type="ECO:0000256" key="4">
    <source>
        <dbReference type="ARBA" id="ARBA00022448"/>
    </source>
</evidence>
<evidence type="ECO:0000313" key="13">
    <source>
        <dbReference type="EMBL" id="GAA5107852.1"/>
    </source>
</evidence>
<evidence type="ECO:0000256" key="1">
    <source>
        <dbReference type="ARBA" id="ARBA00004429"/>
    </source>
</evidence>
<feature type="transmembrane region" description="Helical" evidence="11">
    <location>
        <begin position="438"/>
        <end position="460"/>
    </location>
</feature>
<name>A0ABP9N2I5_9GAMM</name>
<keyword evidence="4 11" id="KW-0813">Transport</keyword>
<feature type="transmembrane region" description="Helical" evidence="11">
    <location>
        <begin position="175"/>
        <end position="198"/>
    </location>
</feature>
<reference evidence="14" key="1">
    <citation type="journal article" date="2019" name="Int. J. Syst. Evol. Microbiol.">
        <title>The Global Catalogue of Microorganisms (GCM) 10K type strain sequencing project: providing services to taxonomists for standard genome sequencing and annotation.</title>
        <authorList>
            <consortium name="The Broad Institute Genomics Platform"/>
            <consortium name="The Broad Institute Genome Sequencing Center for Infectious Disease"/>
            <person name="Wu L."/>
            <person name="Ma J."/>
        </authorList>
    </citation>
    <scope>NUCLEOTIDE SEQUENCE [LARGE SCALE GENOMIC DNA]</scope>
    <source>
        <strain evidence="14">JCM 18050</strain>
    </source>
</reference>
<organism evidence="13 14">
    <name type="scientific">Orbus sasakiae</name>
    <dbReference type="NCBI Taxonomy" id="1078475"/>
    <lineage>
        <taxon>Bacteria</taxon>
        <taxon>Pseudomonadati</taxon>
        <taxon>Pseudomonadota</taxon>
        <taxon>Gammaproteobacteria</taxon>
        <taxon>Orbales</taxon>
        <taxon>Orbaceae</taxon>
        <taxon>Orbus</taxon>
    </lineage>
</organism>
<feature type="transmembrane region" description="Helical" evidence="11">
    <location>
        <begin position="309"/>
        <end position="330"/>
    </location>
</feature>
<comment type="subcellular location">
    <subcellularLocation>
        <location evidence="1">Cell inner membrane</location>
        <topology evidence="1">Multi-pass membrane protein</topology>
    </subcellularLocation>
    <subcellularLocation>
        <location evidence="11">Cell membrane</location>
        <topology evidence="11">Multi-pass membrane protein</topology>
    </subcellularLocation>
</comment>
<sequence>MITTIVFSALTALWLFAFQNSDESFYFDRYLWRVLSFTFIQATLSTIISVGCAVLLAKSLYQNRFLGKTAFIRILSITFVLPSLVVVMGILSVYGNQGWLARLCDGLGFNYTGSIYGLNGILIAHVFLNFPFATRYCYQSLQLIPNEQKQLAEQLGLSYWQTFRHLELPLLLKQLLPLGGLIFMLCFSSFATVLALSGGPKYTTIEVAIYQAIRDFELYQAVILSGIQLLFCLGFMIVLKRLEPKQSPKQMSNIQPYIVKSTRLQQWLSYSCIISSMLFVFMPLLALVIDGISLFSPQFMTASLVQALLTSVSIAISSASLAMIMAMGLLWTNSRLQLIGNLKASEGLMLLGSLILAIPSMVLSAGLFILFFRFTDIPGFIFILVVISNSLLALPFILKQLALPLSELTKQYYFLSQSLNVQGLNYFYRIEFLGLKRLFLYCFALACIMSMGDFGIVALFGGQDFMTLPLYLYELIAHYRYDEASFVAMLLLVISFLFMTFFEYKKP</sequence>
<comment type="similarity">
    <text evidence="11">Belongs to the binding-protein-dependent transport system permease family.</text>
</comment>
<gene>
    <name evidence="13" type="primary">thiP</name>
    <name evidence="13" type="ORF">GCM10023211_09410</name>
</gene>
<dbReference type="Gene3D" id="1.10.3720.10">
    <property type="entry name" value="MetI-like"/>
    <property type="match status" value="2"/>
</dbReference>
<comment type="subunit">
    <text evidence="2">The complex is composed of two ATP-binding proteins (ThiQ), two transmembrane proteins (ThiP) and a solute-binding protein (ThiB).</text>
</comment>
<feature type="transmembrane region" description="Helical" evidence="11">
    <location>
        <begin position="350"/>
        <end position="371"/>
    </location>
</feature>
<feature type="transmembrane region" description="Helical" evidence="11">
    <location>
        <begin position="114"/>
        <end position="133"/>
    </location>
</feature>
<feature type="domain" description="ABC transmembrane type-1" evidence="12">
    <location>
        <begin position="308"/>
        <end position="502"/>
    </location>
</feature>
<dbReference type="InterPro" id="IPR000515">
    <property type="entry name" value="MetI-like"/>
</dbReference>
<feature type="transmembrane region" description="Helical" evidence="11">
    <location>
        <begin position="218"/>
        <end position="239"/>
    </location>
</feature>
<dbReference type="PROSITE" id="PS50928">
    <property type="entry name" value="ABC_TM1"/>
    <property type="match status" value="2"/>
</dbReference>
<evidence type="ECO:0000256" key="10">
    <source>
        <dbReference type="ARBA" id="ARBA00023136"/>
    </source>
</evidence>
<keyword evidence="5" id="KW-1003">Cell membrane</keyword>
<dbReference type="NCBIfam" id="TIGR01253">
    <property type="entry name" value="thiP"/>
    <property type="match status" value="1"/>
</dbReference>
<keyword evidence="7 11" id="KW-0812">Transmembrane</keyword>
<dbReference type="SUPFAM" id="SSF161098">
    <property type="entry name" value="MetI-like"/>
    <property type="match status" value="2"/>
</dbReference>
<evidence type="ECO:0000256" key="9">
    <source>
        <dbReference type="ARBA" id="ARBA00022989"/>
    </source>
</evidence>
<feature type="transmembrane region" description="Helical" evidence="11">
    <location>
        <begin position="484"/>
        <end position="502"/>
    </location>
</feature>
<dbReference type="InterPro" id="IPR005947">
    <property type="entry name" value="ThiP_ABC_transpt"/>
</dbReference>
<dbReference type="Proteomes" id="UP001500171">
    <property type="component" value="Unassembled WGS sequence"/>
</dbReference>
<keyword evidence="6" id="KW-0997">Cell inner membrane</keyword>
<comment type="caution">
    <text evidence="13">The sequence shown here is derived from an EMBL/GenBank/DDBJ whole genome shotgun (WGS) entry which is preliminary data.</text>
</comment>
<evidence type="ECO:0000256" key="7">
    <source>
        <dbReference type="ARBA" id="ARBA00022692"/>
    </source>
</evidence>
<evidence type="ECO:0000256" key="8">
    <source>
        <dbReference type="ARBA" id="ARBA00022737"/>
    </source>
</evidence>
<dbReference type="CDD" id="cd06261">
    <property type="entry name" value="TM_PBP2"/>
    <property type="match status" value="2"/>
</dbReference>
<keyword evidence="10 11" id="KW-0472">Membrane</keyword>
<evidence type="ECO:0000256" key="5">
    <source>
        <dbReference type="ARBA" id="ARBA00022475"/>
    </source>
</evidence>
<feature type="domain" description="ABC transmembrane type-1" evidence="12">
    <location>
        <begin position="31"/>
        <end position="239"/>
    </location>
</feature>
<feature type="transmembrane region" description="Helical" evidence="11">
    <location>
        <begin position="267"/>
        <end position="289"/>
    </location>
</feature>
<keyword evidence="9 11" id="KW-1133">Transmembrane helix</keyword>
<keyword evidence="14" id="KW-1185">Reference proteome</keyword>
<evidence type="ECO:0000256" key="11">
    <source>
        <dbReference type="RuleBase" id="RU363032"/>
    </source>
</evidence>
<keyword evidence="8" id="KW-0677">Repeat</keyword>